<dbReference type="STRING" id="36166.T1GEC2"/>
<feature type="compositionally biased region" description="Polar residues" evidence="1">
    <location>
        <begin position="94"/>
        <end position="109"/>
    </location>
</feature>
<dbReference type="HOGENOM" id="CLU_1469847_0_0_1"/>
<reference evidence="3" key="1">
    <citation type="submission" date="2013-02" db="EMBL/GenBank/DDBJ databases">
        <authorList>
            <person name="Hughes D."/>
        </authorList>
    </citation>
    <scope>NUCLEOTIDE SEQUENCE</scope>
    <source>
        <strain>Durham</strain>
        <strain evidence="3">NC isolate 2 -- Noor lab</strain>
    </source>
</reference>
<evidence type="ECO:0000313" key="3">
    <source>
        <dbReference type="Proteomes" id="UP000015102"/>
    </source>
</evidence>
<dbReference type="AlphaFoldDB" id="T1GEC2"/>
<evidence type="ECO:0000313" key="2">
    <source>
        <dbReference type="EnsemblMetazoa" id="MESCA001681-PA"/>
    </source>
</evidence>
<dbReference type="Proteomes" id="UP000015102">
    <property type="component" value="Unassembled WGS sequence"/>
</dbReference>
<organism evidence="2 3">
    <name type="scientific">Megaselia scalaris</name>
    <name type="common">Humpbacked fly</name>
    <name type="synonym">Phora scalaris</name>
    <dbReference type="NCBI Taxonomy" id="36166"/>
    <lineage>
        <taxon>Eukaryota</taxon>
        <taxon>Metazoa</taxon>
        <taxon>Ecdysozoa</taxon>
        <taxon>Arthropoda</taxon>
        <taxon>Hexapoda</taxon>
        <taxon>Insecta</taxon>
        <taxon>Pterygota</taxon>
        <taxon>Neoptera</taxon>
        <taxon>Endopterygota</taxon>
        <taxon>Diptera</taxon>
        <taxon>Brachycera</taxon>
        <taxon>Muscomorpha</taxon>
        <taxon>Platypezoidea</taxon>
        <taxon>Phoridae</taxon>
        <taxon>Megaseliini</taxon>
        <taxon>Megaselia</taxon>
    </lineage>
</organism>
<name>T1GEC2_MEGSC</name>
<sequence>MLKYKYIPPHKRSRSTNPTPEPTPRPSLKQSFNTSTPLNNDVYGSTPSLNRYCDSRGSNNSLASTTSSAIHSRKSKRAPLPPGPKRPAPPPPSLNVSKNLDSCPQQSQLSDEEKAMLEGNGTKLEKRPSGRRLIALDLRIIDDQEESEDICKKEEEDGNVTYRRKIIPLDISSPTDLEKYGCCM</sequence>
<reference evidence="2" key="2">
    <citation type="submission" date="2015-06" db="UniProtKB">
        <authorList>
            <consortium name="EnsemblMetazoa"/>
        </authorList>
    </citation>
    <scope>IDENTIFICATION</scope>
</reference>
<feature type="compositionally biased region" description="Polar residues" evidence="1">
    <location>
        <begin position="28"/>
        <end position="49"/>
    </location>
</feature>
<dbReference type="EMBL" id="CAQQ02052420">
    <property type="status" value="NOT_ANNOTATED_CDS"/>
    <property type="molecule type" value="Genomic_DNA"/>
</dbReference>
<protein>
    <submittedName>
        <fullName evidence="2">Uncharacterized protein</fullName>
    </submittedName>
</protein>
<keyword evidence="3" id="KW-1185">Reference proteome</keyword>
<dbReference type="EMBL" id="CAQQ02052419">
    <property type="status" value="NOT_ANNOTATED_CDS"/>
    <property type="molecule type" value="Genomic_DNA"/>
</dbReference>
<feature type="compositionally biased region" description="Low complexity" evidence="1">
    <location>
        <begin position="58"/>
        <end position="69"/>
    </location>
</feature>
<proteinExistence type="predicted"/>
<feature type="region of interest" description="Disordered" evidence="1">
    <location>
        <begin position="1"/>
        <end position="128"/>
    </location>
</feature>
<evidence type="ECO:0000256" key="1">
    <source>
        <dbReference type="SAM" id="MobiDB-lite"/>
    </source>
</evidence>
<accession>T1GEC2</accession>
<feature type="compositionally biased region" description="Pro residues" evidence="1">
    <location>
        <begin position="79"/>
        <end position="93"/>
    </location>
</feature>
<dbReference type="EnsemblMetazoa" id="MESCA001681-RA">
    <property type="protein sequence ID" value="MESCA001681-PA"/>
    <property type="gene ID" value="MESCA001681"/>
</dbReference>